<accession>A0ABQ4C081</accession>
<evidence type="ECO:0000313" key="2">
    <source>
        <dbReference type="EMBL" id="GIF56183.1"/>
    </source>
</evidence>
<evidence type="ECO:0000313" key="3">
    <source>
        <dbReference type="Proteomes" id="UP000624325"/>
    </source>
</evidence>
<organism evidence="2 3">
    <name type="scientific">Asanoa iriomotensis</name>
    <dbReference type="NCBI Taxonomy" id="234613"/>
    <lineage>
        <taxon>Bacteria</taxon>
        <taxon>Bacillati</taxon>
        <taxon>Actinomycetota</taxon>
        <taxon>Actinomycetes</taxon>
        <taxon>Micromonosporales</taxon>
        <taxon>Micromonosporaceae</taxon>
        <taxon>Asanoa</taxon>
    </lineage>
</organism>
<protein>
    <recommendedName>
        <fullName evidence="4">CHRD domain-containing protein</fullName>
    </recommendedName>
</protein>
<feature type="signal peptide" evidence="1">
    <location>
        <begin position="1"/>
        <end position="24"/>
    </location>
</feature>
<dbReference type="EMBL" id="BONC01000012">
    <property type="protein sequence ID" value="GIF56183.1"/>
    <property type="molecule type" value="Genomic_DNA"/>
</dbReference>
<dbReference type="Proteomes" id="UP000624325">
    <property type="component" value="Unassembled WGS sequence"/>
</dbReference>
<feature type="chain" id="PRO_5046416801" description="CHRD domain-containing protein" evidence="1">
    <location>
        <begin position="25"/>
        <end position="167"/>
    </location>
</feature>
<dbReference type="RefSeq" id="WP_203701984.1">
    <property type="nucleotide sequence ID" value="NZ_BAAALU010000012.1"/>
</dbReference>
<sequence>MSRSALVKSLAVAWVVLLLGAANAACAGQATGGPVGVSPSSPPGLSITGSSASHDAGTFVHAASTITFEATTETPVRTTFTLSVNGKTFTASKDTEKATSRWSGGGAVLREDDGAALGAFSDALSAAWSQPATIPPHRDLALRMAALLAQAPLGVAIGDQVAPGPQK</sequence>
<name>A0ABQ4C081_9ACTN</name>
<keyword evidence="3" id="KW-1185">Reference proteome</keyword>
<comment type="caution">
    <text evidence="2">The sequence shown here is derived from an EMBL/GenBank/DDBJ whole genome shotgun (WGS) entry which is preliminary data.</text>
</comment>
<evidence type="ECO:0008006" key="4">
    <source>
        <dbReference type="Google" id="ProtNLM"/>
    </source>
</evidence>
<evidence type="ECO:0000256" key="1">
    <source>
        <dbReference type="SAM" id="SignalP"/>
    </source>
</evidence>
<keyword evidence="1" id="KW-0732">Signal</keyword>
<gene>
    <name evidence="2" type="ORF">Air01nite_22780</name>
</gene>
<reference evidence="2 3" key="1">
    <citation type="submission" date="2021-01" db="EMBL/GenBank/DDBJ databases">
        <title>Whole genome shotgun sequence of Asanoa iriomotensis NBRC 100142.</title>
        <authorList>
            <person name="Komaki H."/>
            <person name="Tamura T."/>
        </authorList>
    </citation>
    <scope>NUCLEOTIDE SEQUENCE [LARGE SCALE GENOMIC DNA]</scope>
    <source>
        <strain evidence="2 3">NBRC 100142</strain>
    </source>
</reference>
<proteinExistence type="predicted"/>